<dbReference type="AlphaFoldDB" id="A0A8H6QQZ3"/>
<sequence length="158" mass="17238">MALTRALVDPTLGATSGGWFIYDDKKSTVIQKTSKSAAALAAEGFELDHVFERQFLSGLIVHVMGDKDPPLSIINDLLLIANLPENLVWIRKDLHDLKSSVFGKLDLAPDLKPSKGAHNIANQGGQWQSLMRGSALISLSVNLCLDLLWTSFQPPVMT</sequence>
<evidence type="ECO:0000313" key="1">
    <source>
        <dbReference type="EMBL" id="KAF7178065.1"/>
    </source>
</evidence>
<comment type="caution">
    <text evidence="1">The sequence shown here is derived from an EMBL/GenBank/DDBJ whole genome shotgun (WGS) entry which is preliminary data.</text>
</comment>
<dbReference type="Proteomes" id="UP000641853">
    <property type="component" value="Unassembled WGS sequence"/>
</dbReference>
<gene>
    <name evidence="1" type="ORF">CNMCM7691_006723</name>
</gene>
<keyword evidence="2" id="KW-1185">Reference proteome</keyword>
<name>A0A8H6QQZ3_9EURO</name>
<reference evidence="1" key="1">
    <citation type="submission" date="2020-06" db="EMBL/GenBank/DDBJ databases">
        <title>Draft genome sequences of strains closely related to Aspergillus parafelis and Aspergillus hiratsukae.</title>
        <authorList>
            <person name="Dos Santos R.A.C."/>
            <person name="Rivero-Menendez O."/>
            <person name="Steenwyk J.L."/>
            <person name="Mead M.E."/>
            <person name="Goldman G.H."/>
            <person name="Alastruey-Izquierdo A."/>
            <person name="Rokas A."/>
        </authorList>
    </citation>
    <scope>NUCLEOTIDE SEQUENCE</scope>
    <source>
        <strain evidence="1">CNM-CM7691</strain>
    </source>
</reference>
<protein>
    <submittedName>
        <fullName evidence="1">Uncharacterized protein</fullName>
    </submittedName>
</protein>
<dbReference type="EMBL" id="JACBAG010001887">
    <property type="protein sequence ID" value="KAF7178065.1"/>
    <property type="molecule type" value="Genomic_DNA"/>
</dbReference>
<accession>A0A8H6QQZ3</accession>
<proteinExistence type="predicted"/>
<organism evidence="1 2">
    <name type="scientific">Aspergillus felis</name>
    <dbReference type="NCBI Taxonomy" id="1287682"/>
    <lineage>
        <taxon>Eukaryota</taxon>
        <taxon>Fungi</taxon>
        <taxon>Dikarya</taxon>
        <taxon>Ascomycota</taxon>
        <taxon>Pezizomycotina</taxon>
        <taxon>Eurotiomycetes</taxon>
        <taxon>Eurotiomycetidae</taxon>
        <taxon>Eurotiales</taxon>
        <taxon>Aspergillaceae</taxon>
        <taxon>Aspergillus</taxon>
        <taxon>Aspergillus subgen. Fumigati</taxon>
    </lineage>
</organism>
<evidence type="ECO:0000313" key="2">
    <source>
        <dbReference type="Proteomes" id="UP000641853"/>
    </source>
</evidence>